<organism evidence="2 3">
    <name type="scientific">Eeniella nana</name>
    <name type="common">Yeast</name>
    <name type="synonym">Brettanomyces nanus</name>
    <dbReference type="NCBI Taxonomy" id="13502"/>
    <lineage>
        <taxon>Eukaryota</taxon>
        <taxon>Fungi</taxon>
        <taxon>Dikarya</taxon>
        <taxon>Ascomycota</taxon>
        <taxon>Saccharomycotina</taxon>
        <taxon>Pichiomycetes</taxon>
        <taxon>Pichiales</taxon>
        <taxon>Pichiaceae</taxon>
        <taxon>Brettanomyces</taxon>
    </lineage>
</organism>
<feature type="domain" description="RNase III" evidence="1">
    <location>
        <begin position="58"/>
        <end position="204"/>
    </location>
</feature>
<sequence length="228" mass="25495">MQSLLREGLKACRPVTLNIQQARSVVFVRGERVRGLIRDPEDILTSNGRRYGLNDANLKPLKQFLGDEYKLTDKMILQVITHKSFAHGTRPYNEKLSILGEELLRLAASKYALAKGVVNGDASDYKFSVGDINFDCLGSLTHRLIVTNRLLSEYAESQGIDKVFFCKVALPRNYSQDQAKDYKPKAMYSTITSSLVGAIAIQRGKNTAEKFVQEKVLAGILPAINERK</sequence>
<dbReference type="AlphaFoldDB" id="A0A875S0H6"/>
<dbReference type="GO" id="GO:0005762">
    <property type="term" value="C:mitochondrial large ribosomal subunit"/>
    <property type="evidence" value="ECO:0007669"/>
    <property type="project" value="InterPro"/>
</dbReference>
<dbReference type="PROSITE" id="PS50142">
    <property type="entry name" value="RNASE_3_2"/>
    <property type="match status" value="1"/>
</dbReference>
<dbReference type="OrthoDB" id="2281895at2759"/>
<dbReference type="KEGG" id="bnn:FOA43_000934"/>
<dbReference type="PANTHER" id="PTHR28160:SF1">
    <property type="entry name" value="LARGE RIBOSOMAL SUBUNIT PROTEIN ML57"/>
    <property type="match status" value="1"/>
</dbReference>
<dbReference type="InterPro" id="IPR000999">
    <property type="entry name" value="RNase_III_dom"/>
</dbReference>
<evidence type="ECO:0000313" key="2">
    <source>
        <dbReference type="EMBL" id="QPG73622.1"/>
    </source>
</evidence>
<dbReference type="Gene3D" id="1.10.1520.10">
    <property type="entry name" value="Ribonuclease III domain"/>
    <property type="match status" value="1"/>
</dbReference>
<dbReference type="InterPro" id="IPR036389">
    <property type="entry name" value="RNase_III_sf"/>
</dbReference>
<dbReference type="InterPro" id="IPR040030">
    <property type="entry name" value="Ribosomal_mL57"/>
</dbReference>
<dbReference type="GO" id="GO:0004525">
    <property type="term" value="F:ribonuclease III activity"/>
    <property type="evidence" value="ECO:0007669"/>
    <property type="project" value="InterPro"/>
</dbReference>
<protein>
    <recommendedName>
        <fullName evidence="1">RNase III domain-containing protein</fullName>
    </recommendedName>
</protein>
<dbReference type="GO" id="GO:0032543">
    <property type="term" value="P:mitochondrial translation"/>
    <property type="evidence" value="ECO:0007669"/>
    <property type="project" value="InterPro"/>
</dbReference>
<dbReference type="EMBL" id="CP064812">
    <property type="protein sequence ID" value="QPG73622.1"/>
    <property type="molecule type" value="Genomic_DNA"/>
</dbReference>
<keyword evidence="3" id="KW-1185">Reference proteome</keyword>
<dbReference type="SUPFAM" id="SSF69065">
    <property type="entry name" value="RNase III domain-like"/>
    <property type="match status" value="1"/>
</dbReference>
<evidence type="ECO:0000313" key="3">
    <source>
        <dbReference type="Proteomes" id="UP000662931"/>
    </source>
</evidence>
<proteinExistence type="predicted"/>
<dbReference type="GO" id="GO:0006396">
    <property type="term" value="P:RNA processing"/>
    <property type="evidence" value="ECO:0007669"/>
    <property type="project" value="InterPro"/>
</dbReference>
<dbReference type="RefSeq" id="XP_038777187.1">
    <property type="nucleotide sequence ID" value="XM_038921259.1"/>
</dbReference>
<name>A0A875S0H6_EENNA</name>
<dbReference type="Proteomes" id="UP000662931">
    <property type="component" value="Chromosome 1"/>
</dbReference>
<reference evidence="2" key="1">
    <citation type="submission" date="2020-10" db="EMBL/GenBank/DDBJ databases">
        <authorList>
            <person name="Roach M.J.R."/>
        </authorList>
    </citation>
    <scope>NUCLEOTIDE SEQUENCE</scope>
    <source>
        <strain evidence="2">CBS 1945</strain>
    </source>
</reference>
<accession>A0A875S0H6</accession>
<evidence type="ECO:0000259" key="1">
    <source>
        <dbReference type="PROSITE" id="PS50142"/>
    </source>
</evidence>
<dbReference type="GeneID" id="62194335"/>
<gene>
    <name evidence="2" type="ORF">FOA43_000934</name>
</gene>
<dbReference type="GO" id="GO:0003735">
    <property type="term" value="F:structural constituent of ribosome"/>
    <property type="evidence" value="ECO:0007669"/>
    <property type="project" value="InterPro"/>
</dbReference>
<dbReference type="Pfam" id="PF14622">
    <property type="entry name" value="Ribonucleas_3_3"/>
    <property type="match status" value="1"/>
</dbReference>
<dbReference type="PANTHER" id="PTHR28160">
    <property type="entry name" value="54S RIBOSOMAL PROTEIN L15, MITOCHONDRIAL"/>
    <property type="match status" value="1"/>
</dbReference>